<dbReference type="AlphaFoldDB" id="A0A382Z9J4"/>
<proteinExistence type="predicted"/>
<organism evidence="1">
    <name type="scientific">marine metagenome</name>
    <dbReference type="NCBI Taxonomy" id="408172"/>
    <lineage>
        <taxon>unclassified sequences</taxon>
        <taxon>metagenomes</taxon>
        <taxon>ecological metagenomes</taxon>
    </lineage>
</organism>
<protein>
    <recommendedName>
        <fullName evidence="2">Methyltransferase type 11 domain-containing protein</fullName>
    </recommendedName>
</protein>
<dbReference type="Gene3D" id="3.40.50.150">
    <property type="entry name" value="Vaccinia Virus protein VP39"/>
    <property type="match status" value="1"/>
</dbReference>
<reference evidence="1" key="1">
    <citation type="submission" date="2018-05" db="EMBL/GenBank/DDBJ databases">
        <authorList>
            <person name="Lanie J.A."/>
            <person name="Ng W.-L."/>
            <person name="Kazmierczak K.M."/>
            <person name="Andrzejewski T.M."/>
            <person name="Davidsen T.M."/>
            <person name="Wayne K.J."/>
            <person name="Tettelin H."/>
            <person name="Glass J.I."/>
            <person name="Rusch D."/>
            <person name="Podicherti R."/>
            <person name="Tsui H.-C.T."/>
            <person name="Winkler M.E."/>
        </authorList>
    </citation>
    <scope>NUCLEOTIDE SEQUENCE</scope>
</reference>
<evidence type="ECO:0008006" key="2">
    <source>
        <dbReference type="Google" id="ProtNLM"/>
    </source>
</evidence>
<name>A0A382Z9J4_9ZZZZ</name>
<accession>A0A382Z9J4</accession>
<evidence type="ECO:0000313" key="1">
    <source>
        <dbReference type="EMBL" id="SVD91348.1"/>
    </source>
</evidence>
<sequence>MTCIVCKSDLVENFKVIDSKTYWKCNCCSAKFLDKSHYLDPALEKNRYLEHQNRVDDKDYRGFLSGLANPLKEKLSKNDKGLDFGCGHGPALVDMLRSDGFRMDLYDPFFFPDKSIFSKK</sequence>
<dbReference type="InterPro" id="IPR029063">
    <property type="entry name" value="SAM-dependent_MTases_sf"/>
</dbReference>
<dbReference type="EMBL" id="UINC01181586">
    <property type="protein sequence ID" value="SVD91348.1"/>
    <property type="molecule type" value="Genomic_DNA"/>
</dbReference>
<gene>
    <name evidence="1" type="ORF">METZ01_LOCUS444202</name>
</gene>